<feature type="domain" description="RING-type" evidence="20">
    <location>
        <begin position="34"/>
        <end position="72"/>
    </location>
</feature>
<keyword evidence="15 18" id="KW-0539">Nucleus</keyword>
<comment type="similarity">
    <text evidence="4 18">Belongs to the RAD18 family.</text>
</comment>
<evidence type="ECO:0000256" key="6">
    <source>
        <dbReference type="ARBA" id="ARBA00015551"/>
    </source>
</evidence>
<dbReference type="PANTHER" id="PTHR14134:SF2">
    <property type="entry name" value="E3 UBIQUITIN-PROTEIN LIGASE RAD18"/>
    <property type="match status" value="1"/>
</dbReference>
<protein>
    <recommendedName>
        <fullName evidence="6 18">Postreplication repair E3 ubiquitin-protein ligase RAD18</fullName>
        <ecNumber evidence="5 18">2.3.2.27</ecNumber>
    </recommendedName>
    <alternativeName>
        <fullName evidence="18">RING-type E3 ubiquitin transferase RAD18</fullName>
    </alternativeName>
</protein>
<dbReference type="NCBIfam" id="TIGR00599">
    <property type="entry name" value="rad18"/>
    <property type="match status" value="1"/>
</dbReference>
<feature type="domain" description="SAP" evidence="21">
    <location>
        <begin position="252"/>
        <end position="286"/>
    </location>
</feature>
<evidence type="ECO:0000256" key="17">
    <source>
        <dbReference type="PROSITE-ProRule" id="PRU01256"/>
    </source>
</evidence>
<organism evidence="23 24">
    <name type="scientific">Bombardia bombarda</name>
    <dbReference type="NCBI Taxonomy" id="252184"/>
    <lineage>
        <taxon>Eukaryota</taxon>
        <taxon>Fungi</taxon>
        <taxon>Dikarya</taxon>
        <taxon>Ascomycota</taxon>
        <taxon>Pezizomycotina</taxon>
        <taxon>Sordariomycetes</taxon>
        <taxon>Sordariomycetidae</taxon>
        <taxon>Sordariales</taxon>
        <taxon>Lasiosphaeriaceae</taxon>
        <taxon>Bombardia</taxon>
    </lineage>
</organism>
<comment type="pathway">
    <text evidence="3 18">Protein modification; protein ubiquitination.</text>
</comment>
<dbReference type="EMBL" id="JAULSR010000001">
    <property type="protein sequence ID" value="KAK0636911.1"/>
    <property type="molecule type" value="Genomic_DNA"/>
</dbReference>
<dbReference type="Pfam" id="PF13923">
    <property type="entry name" value="zf-C3HC4_2"/>
    <property type="match status" value="1"/>
</dbReference>
<dbReference type="GO" id="GO:0005634">
    <property type="term" value="C:nucleus"/>
    <property type="evidence" value="ECO:0007669"/>
    <property type="project" value="UniProtKB-SubCell"/>
</dbReference>
<dbReference type="PANTHER" id="PTHR14134">
    <property type="entry name" value="E3 UBIQUITIN-PROTEIN LIGASE RAD18"/>
    <property type="match status" value="1"/>
</dbReference>
<dbReference type="FunFam" id="3.30.40.10:FF:000172">
    <property type="entry name" value="E3 ubiquitin-protein ligase RAD18"/>
    <property type="match status" value="1"/>
</dbReference>
<dbReference type="InterPro" id="IPR006642">
    <property type="entry name" value="Rad18_UBZ4"/>
</dbReference>
<sequence length="462" mass="50683">MEAISDDAFNVPDSTDWIGTPLLGLMQVEQAFRCHVCKDFYNSPMLTSCNHTFCSICIRRCLSVDGKCPLCRASDQISKLRGNWALREAVDAFVKSRDAILQFARKPVTATPTADLPSPKRKAVQIDDGERANAQENKRPRMSTRASKAKSAETTAAMMRDEIDVPASKDAMDFEPDDGLVACPICWSRMKESQVDKHIDKSCPGTPQPQRPTPPRPSRGNTNNDSHVPPNPTWKPSPPPAKIPERLPALNYSVLKDTALRKKMTELGLSAAGPRQMLERRHQEWITIWNANCDSARPKSRFDLMRDLEVWEKTMGTRAPTVSRAANMGAQIKDKDFDAAAWAAKHDTSFKDLIANARRSKMKADPPRPKPEPEPDSAGGEEDQRGAIIIDDAAALPPQRQSNYNPNLPEMAFVDLTEPPSSQPELPVPAAPAGGQGVVGNGVVPGQQPPSPSTFSSSSHPQ</sequence>
<keyword evidence="8 18" id="KW-0479">Metal-binding</keyword>
<comment type="subcellular location">
    <subcellularLocation>
        <location evidence="2 18">Nucleus</location>
    </subcellularLocation>
</comment>
<dbReference type="PROSITE" id="PS50800">
    <property type="entry name" value="SAP"/>
    <property type="match status" value="1"/>
</dbReference>
<accession>A0AA39XNM5</accession>
<keyword evidence="24" id="KW-1185">Reference proteome</keyword>
<dbReference type="GO" id="GO:0006301">
    <property type="term" value="P:DNA damage tolerance"/>
    <property type="evidence" value="ECO:0007669"/>
    <property type="project" value="InterPro"/>
</dbReference>
<keyword evidence="11 18" id="KW-0833">Ubl conjugation pathway</keyword>
<proteinExistence type="inferred from homology"/>
<evidence type="ECO:0000256" key="7">
    <source>
        <dbReference type="ARBA" id="ARBA00022679"/>
    </source>
</evidence>
<reference evidence="23" key="1">
    <citation type="submission" date="2023-06" db="EMBL/GenBank/DDBJ databases">
        <title>Genome-scale phylogeny and comparative genomics of the fungal order Sordariales.</title>
        <authorList>
            <consortium name="Lawrence Berkeley National Laboratory"/>
            <person name="Hensen N."/>
            <person name="Bonometti L."/>
            <person name="Westerberg I."/>
            <person name="Brannstrom I.O."/>
            <person name="Guillou S."/>
            <person name="Cros-Aarteil S."/>
            <person name="Calhoun S."/>
            <person name="Haridas S."/>
            <person name="Kuo A."/>
            <person name="Mondo S."/>
            <person name="Pangilinan J."/>
            <person name="Riley R."/>
            <person name="LaButti K."/>
            <person name="Andreopoulos B."/>
            <person name="Lipzen A."/>
            <person name="Chen C."/>
            <person name="Yanf M."/>
            <person name="Daum C."/>
            <person name="Ng V."/>
            <person name="Clum A."/>
            <person name="Steindorff A."/>
            <person name="Ohm R."/>
            <person name="Martin F."/>
            <person name="Silar P."/>
            <person name="Natvig D."/>
            <person name="Lalanne C."/>
            <person name="Gautier V."/>
            <person name="Ament-velasquez S.L."/>
            <person name="Kruys A."/>
            <person name="Hutchinson M.I."/>
            <person name="Powell A.J."/>
            <person name="Barry K."/>
            <person name="Miller A.N."/>
            <person name="Grigoriev I.V."/>
            <person name="Debuchy R."/>
            <person name="Gladieux P."/>
            <person name="Thoren M.H."/>
            <person name="Johannesson H."/>
        </authorList>
    </citation>
    <scope>NUCLEOTIDE SEQUENCE</scope>
    <source>
        <strain evidence="23">SMH3391-2</strain>
    </source>
</reference>
<keyword evidence="14 17" id="KW-0234">DNA repair</keyword>
<dbReference type="SMART" id="SM00513">
    <property type="entry name" value="SAP"/>
    <property type="match status" value="1"/>
</dbReference>
<dbReference type="GO" id="GO:0008270">
    <property type="term" value="F:zinc ion binding"/>
    <property type="evidence" value="ECO:0007669"/>
    <property type="project" value="UniProtKB-KW"/>
</dbReference>
<keyword evidence="13 18" id="KW-0238">DNA-binding</keyword>
<comment type="function">
    <text evidence="18">E3 RING-finger protein, member of the UBC2/RAD6 epistasis group. Associates to the E2 ubiquitin conjugating enzyme UBC2/RAD6 to form the UBC2-RAD18 ubiquitin ligase complex involved in postreplicative repair (PRR) of damaged DNA.</text>
</comment>
<dbReference type="GO" id="GO:0061630">
    <property type="term" value="F:ubiquitin protein ligase activity"/>
    <property type="evidence" value="ECO:0007669"/>
    <property type="project" value="UniProtKB-UniRule"/>
</dbReference>
<evidence type="ECO:0000256" key="13">
    <source>
        <dbReference type="ARBA" id="ARBA00023125"/>
    </source>
</evidence>
<evidence type="ECO:0000256" key="9">
    <source>
        <dbReference type="ARBA" id="ARBA00022763"/>
    </source>
</evidence>
<evidence type="ECO:0000256" key="10">
    <source>
        <dbReference type="ARBA" id="ARBA00022771"/>
    </source>
</evidence>
<dbReference type="InterPro" id="IPR001841">
    <property type="entry name" value="Znf_RING"/>
</dbReference>
<evidence type="ECO:0000256" key="5">
    <source>
        <dbReference type="ARBA" id="ARBA00012483"/>
    </source>
</evidence>
<dbReference type="GO" id="GO:0006281">
    <property type="term" value="P:DNA repair"/>
    <property type="evidence" value="ECO:0007669"/>
    <property type="project" value="UniProtKB-KW"/>
</dbReference>
<gene>
    <name evidence="23" type="ORF">B0T17DRAFT_484883</name>
</gene>
<dbReference type="InterPro" id="IPR017907">
    <property type="entry name" value="Znf_RING_CS"/>
</dbReference>
<evidence type="ECO:0000259" key="21">
    <source>
        <dbReference type="PROSITE" id="PS50800"/>
    </source>
</evidence>
<dbReference type="Gene3D" id="3.30.40.10">
    <property type="entry name" value="Zinc/RING finger domain, C3HC4 (zinc finger)"/>
    <property type="match status" value="1"/>
</dbReference>
<feature type="compositionally biased region" description="Low complexity" evidence="19">
    <location>
        <begin position="453"/>
        <end position="462"/>
    </location>
</feature>
<dbReference type="InterPro" id="IPR013083">
    <property type="entry name" value="Znf_RING/FYVE/PHD"/>
</dbReference>
<keyword evidence="9 17" id="KW-0227">DNA damage</keyword>
<feature type="compositionally biased region" description="Pro residues" evidence="19">
    <location>
        <begin position="206"/>
        <end position="217"/>
    </location>
</feature>
<dbReference type="SUPFAM" id="SSF57850">
    <property type="entry name" value="RING/U-box"/>
    <property type="match status" value="1"/>
</dbReference>
<evidence type="ECO:0000256" key="8">
    <source>
        <dbReference type="ARBA" id="ARBA00022723"/>
    </source>
</evidence>
<dbReference type="GO" id="GO:0097505">
    <property type="term" value="C:Rad6-Rad18 complex"/>
    <property type="evidence" value="ECO:0007669"/>
    <property type="project" value="TreeGrafter"/>
</dbReference>
<comment type="catalytic activity">
    <reaction evidence="1 18">
        <text>S-ubiquitinyl-[E2 ubiquitin-conjugating enzyme]-L-cysteine + [acceptor protein]-L-lysine = [E2 ubiquitin-conjugating enzyme]-L-cysteine + N(6)-ubiquitinyl-[acceptor protein]-L-lysine.</text>
        <dbReference type="EC" id="2.3.2.27"/>
    </reaction>
</comment>
<dbReference type="PROSITE" id="PS50089">
    <property type="entry name" value="ZF_RING_2"/>
    <property type="match status" value="1"/>
</dbReference>
<dbReference type="SMART" id="SM00184">
    <property type="entry name" value="RING"/>
    <property type="match status" value="1"/>
</dbReference>
<feature type="domain" description="UBZ4-type" evidence="22">
    <location>
        <begin position="180"/>
        <end position="208"/>
    </location>
</feature>
<evidence type="ECO:0000259" key="22">
    <source>
        <dbReference type="PROSITE" id="PS51908"/>
    </source>
</evidence>
<comment type="caution">
    <text evidence="23">The sequence shown here is derived from an EMBL/GenBank/DDBJ whole genome shotgun (WGS) entry which is preliminary data.</text>
</comment>
<evidence type="ECO:0000256" key="4">
    <source>
        <dbReference type="ARBA" id="ARBA00009506"/>
    </source>
</evidence>
<dbReference type="Pfam" id="PF02037">
    <property type="entry name" value="SAP"/>
    <property type="match status" value="1"/>
</dbReference>
<evidence type="ECO:0000256" key="11">
    <source>
        <dbReference type="ARBA" id="ARBA00022786"/>
    </source>
</evidence>
<evidence type="ECO:0000256" key="16">
    <source>
        <dbReference type="PROSITE-ProRule" id="PRU00175"/>
    </source>
</evidence>
<evidence type="ECO:0000256" key="2">
    <source>
        <dbReference type="ARBA" id="ARBA00004123"/>
    </source>
</evidence>
<feature type="compositionally biased region" description="Basic and acidic residues" evidence="19">
    <location>
        <begin position="362"/>
        <end position="373"/>
    </location>
</feature>
<dbReference type="InterPro" id="IPR039577">
    <property type="entry name" value="Rad18"/>
</dbReference>
<evidence type="ECO:0000256" key="14">
    <source>
        <dbReference type="ARBA" id="ARBA00023204"/>
    </source>
</evidence>
<feature type="compositionally biased region" description="Pro residues" evidence="19">
    <location>
        <begin position="229"/>
        <end position="242"/>
    </location>
</feature>
<evidence type="ECO:0000256" key="12">
    <source>
        <dbReference type="ARBA" id="ARBA00022833"/>
    </source>
</evidence>
<dbReference type="GO" id="GO:0006513">
    <property type="term" value="P:protein monoubiquitination"/>
    <property type="evidence" value="ECO:0007669"/>
    <property type="project" value="InterPro"/>
</dbReference>
<keyword evidence="10 16" id="KW-0863">Zinc-finger</keyword>
<dbReference type="PROSITE" id="PS00518">
    <property type="entry name" value="ZF_RING_1"/>
    <property type="match status" value="1"/>
</dbReference>
<dbReference type="AlphaFoldDB" id="A0AA39XNM5"/>
<evidence type="ECO:0000256" key="18">
    <source>
        <dbReference type="RuleBase" id="RU368093"/>
    </source>
</evidence>
<feature type="region of interest" description="Disordered" evidence="19">
    <location>
        <begin position="110"/>
        <end position="158"/>
    </location>
</feature>
<evidence type="ECO:0000256" key="1">
    <source>
        <dbReference type="ARBA" id="ARBA00000900"/>
    </source>
</evidence>
<name>A0AA39XNM5_9PEZI</name>
<dbReference type="InterPro" id="IPR003034">
    <property type="entry name" value="SAP_dom"/>
</dbReference>
<evidence type="ECO:0000313" key="24">
    <source>
        <dbReference type="Proteomes" id="UP001174934"/>
    </source>
</evidence>
<feature type="compositionally biased region" description="Basic and acidic residues" evidence="19">
    <location>
        <begin position="124"/>
        <end position="139"/>
    </location>
</feature>
<dbReference type="PROSITE" id="PS51908">
    <property type="entry name" value="ZF_UBZ4"/>
    <property type="match status" value="1"/>
</dbReference>
<keyword evidence="7 18" id="KW-0808">Transferase</keyword>
<keyword evidence="12 18" id="KW-0862">Zinc</keyword>
<dbReference type="SMART" id="SM00734">
    <property type="entry name" value="ZnF_Rad18"/>
    <property type="match status" value="1"/>
</dbReference>
<evidence type="ECO:0000256" key="15">
    <source>
        <dbReference type="ARBA" id="ARBA00023242"/>
    </source>
</evidence>
<dbReference type="Proteomes" id="UP001174934">
    <property type="component" value="Unassembled WGS sequence"/>
</dbReference>
<dbReference type="EC" id="2.3.2.27" evidence="5 18"/>
<feature type="region of interest" description="Disordered" evidence="19">
    <location>
        <begin position="197"/>
        <end position="245"/>
    </location>
</feature>
<feature type="region of interest" description="Disordered" evidence="19">
    <location>
        <begin position="359"/>
        <end position="462"/>
    </location>
</feature>
<comment type="subunit">
    <text evidence="18">Interacts with E2 UBC2, forming a complex with ubiquitin ligase activity.</text>
</comment>
<evidence type="ECO:0000313" key="23">
    <source>
        <dbReference type="EMBL" id="KAK0636911.1"/>
    </source>
</evidence>
<dbReference type="GO" id="GO:0003697">
    <property type="term" value="F:single-stranded DNA binding"/>
    <property type="evidence" value="ECO:0007669"/>
    <property type="project" value="UniProtKB-UniRule"/>
</dbReference>
<evidence type="ECO:0000256" key="19">
    <source>
        <dbReference type="SAM" id="MobiDB-lite"/>
    </source>
</evidence>
<evidence type="ECO:0000256" key="3">
    <source>
        <dbReference type="ARBA" id="ARBA00004906"/>
    </source>
</evidence>
<dbReference type="InterPro" id="IPR004580">
    <property type="entry name" value="Rad18_fungi"/>
</dbReference>
<evidence type="ECO:0000259" key="20">
    <source>
        <dbReference type="PROSITE" id="PS50089"/>
    </source>
</evidence>